<dbReference type="RefSeq" id="WP_008983348.1">
    <property type="nucleotide sequence ID" value="NZ_AKKU01000001.1"/>
</dbReference>
<evidence type="ECO:0000256" key="1">
    <source>
        <dbReference type="SAM" id="Phobius"/>
    </source>
</evidence>
<accession>I8UF00</accession>
<sequence length="140" mass="15591">MLKLIKWMLFILFITIGLPILFFVLLFYLAAGGLCDNEIYAELSSPDNRYKAVIFQRDCGATSDFSTQISILPAANTLANESGNIFVLKGHPQSHAPAISWLSNTELLINTPLDGSEIKAESRFDSTENIRIRYAEMATD</sequence>
<reference evidence="2 3" key="1">
    <citation type="journal article" date="2012" name="J. Bacteriol.">
        <title>Genome Sequence of Pectin-Degrading Alishewanella agri, Isolated from Landfill Soil.</title>
        <authorList>
            <person name="Kim J."/>
            <person name="Jung J."/>
            <person name="Sung J.S."/>
            <person name="Chun J."/>
            <person name="Park W."/>
        </authorList>
    </citation>
    <scope>NUCLEOTIDE SEQUENCE [LARGE SCALE GENOMIC DNA]</scope>
    <source>
        <strain evidence="2 3">BL06</strain>
    </source>
</reference>
<gene>
    <name evidence="2" type="ORF">AGRI_01925</name>
</gene>
<keyword evidence="1" id="KW-0812">Transmembrane</keyword>
<feature type="transmembrane region" description="Helical" evidence="1">
    <location>
        <begin position="7"/>
        <end position="30"/>
    </location>
</feature>
<organism evidence="2 3">
    <name type="scientific">Alishewanella agri BL06</name>
    <dbReference type="NCBI Taxonomy" id="1195246"/>
    <lineage>
        <taxon>Bacteria</taxon>
        <taxon>Pseudomonadati</taxon>
        <taxon>Pseudomonadota</taxon>
        <taxon>Gammaproteobacteria</taxon>
        <taxon>Alteromonadales</taxon>
        <taxon>Alteromonadaceae</taxon>
        <taxon>Alishewanella</taxon>
    </lineage>
</organism>
<keyword evidence="1" id="KW-1133">Transmembrane helix</keyword>
<dbReference type="eggNOG" id="ENOG5033C5W">
    <property type="taxonomic scope" value="Bacteria"/>
</dbReference>
<proteinExistence type="predicted"/>
<dbReference type="Proteomes" id="UP000035062">
    <property type="component" value="Unassembled WGS sequence"/>
</dbReference>
<dbReference type="PATRIC" id="fig|1195246.3.peg.378"/>
<keyword evidence="3" id="KW-1185">Reference proteome</keyword>
<dbReference type="AlphaFoldDB" id="I8UF00"/>
<evidence type="ECO:0000313" key="3">
    <source>
        <dbReference type="Proteomes" id="UP000035062"/>
    </source>
</evidence>
<protein>
    <submittedName>
        <fullName evidence="2">Uncharacterized protein</fullName>
    </submittedName>
</protein>
<comment type="caution">
    <text evidence="2">The sequence shown here is derived from an EMBL/GenBank/DDBJ whole genome shotgun (WGS) entry which is preliminary data.</text>
</comment>
<evidence type="ECO:0000313" key="2">
    <source>
        <dbReference type="EMBL" id="EIW90588.1"/>
    </source>
</evidence>
<dbReference type="Pfam" id="PF17428">
    <property type="entry name" value="DUF5412"/>
    <property type="match status" value="1"/>
</dbReference>
<keyword evidence="1" id="KW-0472">Membrane</keyword>
<name>I8UF00_9ALTE</name>
<dbReference type="EMBL" id="AKKU01000001">
    <property type="protein sequence ID" value="EIW90588.1"/>
    <property type="molecule type" value="Genomic_DNA"/>
</dbReference>
<dbReference type="InterPro" id="IPR035406">
    <property type="entry name" value="DUF5412"/>
</dbReference>
<dbReference type="STRING" id="1195246.AGRI_01925"/>